<accession>A0A495E900</accession>
<evidence type="ECO:0000256" key="1">
    <source>
        <dbReference type="SAM" id="Phobius"/>
    </source>
</evidence>
<reference evidence="2 3" key="1">
    <citation type="submission" date="2018-10" db="EMBL/GenBank/DDBJ databases">
        <title>Genomic Encyclopedia of Archaeal and Bacterial Type Strains, Phase II (KMG-II): from individual species to whole genera.</title>
        <authorList>
            <person name="Goeker M."/>
        </authorList>
    </citation>
    <scope>NUCLEOTIDE SEQUENCE [LARGE SCALE GENOMIC DNA]</scope>
    <source>
        <strain evidence="2 3">DSM 25230</strain>
    </source>
</reference>
<dbReference type="AlphaFoldDB" id="A0A495E900"/>
<feature type="transmembrane region" description="Helical" evidence="1">
    <location>
        <begin position="12"/>
        <end position="32"/>
    </location>
</feature>
<dbReference type="Proteomes" id="UP000269412">
    <property type="component" value="Unassembled WGS sequence"/>
</dbReference>
<sequence length="41" mass="4602">MEFKFSLVELLGTLSVTIAFFSILVISISMYVQATKTDTKE</sequence>
<evidence type="ECO:0000313" key="2">
    <source>
        <dbReference type="EMBL" id="RKR13059.1"/>
    </source>
</evidence>
<keyword evidence="1" id="KW-1133">Transmembrane helix</keyword>
<organism evidence="2 3">
    <name type="scientific">Maribacter vaceletii</name>
    <dbReference type="NCBI Taxonomy" id="1206816"/>
    <lineage>
        <taxon>Bacteria</taxon>
        <taxon>Pseudomonadati</taxon>
        <taxon>Bacteroidota</taxon>
        <taxon>Flavobacteriia</taxon>
        <taxon>Flavobacteriales</taxon>
        <taxon>Flavobacteriaceae</taxon>
        <taxon>Maribacter</taxon>
    </lineage>
</organism>
<name>A0A495E900_9FLAO</name>
<keyword evidence="1" id="KW-0812">Transmembrane</keyword>
<gene>
    <name evidence="2" type="ORF">CLV91_1773</name>
</gene>
<keyword evidence="3" id="KW-1185">Reference proteome</keyword>
<keyword evidence="1" id="KW-0472">Membrane</keyword>
<dbReference type="EMBL" id="RBIQ01000008">
    <property type="protein sequence ID" value="RKR13059.1"/>
    <property type="molecule type" value="Genomic_DNA"/>
</dbReference>
<proteinExistence type="predicted"/>
<comment type="caution">
    <text evidence="2">The sequence shown here is derived from an EMBL/GenBank/DDBJ whole genome shotgun (WGS) entry which is preliminary data.</text>
</comment>
<evidence type="ECO:0000313" key="3">
    <source>
        <dbReference type="Proteomes" id="UP000269412"/>
    </source>
</evidence>
<dbReference type="RefSeq" id="WP_262697340.1">
    <property type="nucleotide sequence ID" value="NZ_RBIQ01000008.1"/>
</dbReference>
<protein>
    <submittedName>
        <fullName evidence="2">Uncharacterized protein</fullName>
    </submittedName>
</protein>